<feature type="transmembrane region" description="Helical" evidence="2">
    <location>
        <begin position="68"/>
        <end position="86"/>
    </location>
</feature>
<keyword evidence="2" id="KW-1133">Transmembrane helix</keyword>
<dbReference type="EMBL" id="CP001663">
    <property type="protein sequence ID" value="AFP40149.1"/>
    <property type="molecule type" value="Genomic_DNA"/>
</dbReference>
<feature type="region of interest" description="Disordered" evidence="1">
    <location>
        <begin position="159"/>
        <end position="277"/>
    </location>
</feature>
<feature type="compositionally biased region" description="Low complexity" evidence="1">
    <location>
        <begin position="203"/>
        <end position="216"/>
    </location>
</feature>
<feature type="compositionally biased region" description="Low complexity" evidence="1">
    <location>
        <begin position="183"/>
        <end position="194"/>
    </location>
</feature>
<reference evidence="3 4" key="2">
    <citation type="journal article" date="2009" name="Genome Res.">
        <title>Ortho-proteogenomics: multiple proteomes investigation through orthology and a new MS-based protocol.</title>
        <authorList>
            <person name="Gallien S."/>
            <person name="Perrodou E."/>
            <person name="Carapito C."/>
            <person name="Deshayes C."/>
            <person name="Reyrat J.M."/>
            <person name="Van Dorsselaer A."/>
            <person name="Poch O."/>
            <person name="Schaeffer C."/>
            <person name="Lecompte O."/>
        </authorList>
    </citation>
    <scope>NUCLEOTIDE SEQUENCE [LARGE SCALE GENOMIC DNA]</scope>
    <source>
        <strain evidence="4">ATCC 700084 / mc(2)155</strain>
    </source>
</reference>
<feature type="compositionally biased region" description="Basic and acidic residues" evidence="1">
    <location>
        <begin position="161"/>
        <end position="171"/>
    </location>
</feature>
<feature type="transmembrane region" description="Helical" evidence="2">
    <location>
        <begin position="12"/>
        <end position="30"/>
    </location>
</feature>
<keyword evidence="2" id="KW-0812">Transmembrane</keyword>
<dbReference type="InterPro" id="IPR046862">
    <property type="entry name" value="Rhomboid_2"/>
</dbReference>
<dbReference type="AlphaFoldDB" id="I7GC43"/>
<dbReference type="Pfam" id="PF20401">
    <property type="entry name" value="Rhomboid_2"/>
    <property type="match status" value="1"/>
</dbReference>
<keyword evidence="2" id="KW-0472">Membrane</keyword>
<protein>
    <recommendedName>
        <fullName evidence="5">Transmembrane protein</fullName>
    </recommendedName>
</protein>
<evidence type="ECO:0000313" key="4">
    <source>
        <dbReference type="Proteomes" id="UP000006158"/>
    </source>
</evidence>
<feature type="compositionally biased region" description="Low complexity" evidence="1">
    <location>
        <begin position="266"/>
        <end position="277"/>
    </location>
</feature>
<feature type="compositionally biased region" description="Basic residues" evidence="1">
    <location>
        <begin position="172"/>
        <end position="182"/>
    </location>
</feature>
<organism evidence="3 4">
    <name type="scientific">Mycolicibacterium smegmatis (strain ATCC 700084 / mc(2)155)</name>
    <name type="common">Mycobacterium smegmatis</name>
    <dbReference type="NCBI Taxonomy" id="246196"/>
    <lineage>
        <taxon>Bacteria</taxon>
        <taxon>Bacillati</taxon>
        <taxon>Actinomycetota</taxon>
        <taxon>Actinomycetes</taxon>
        <taxon>Mycobacteriales</taxon>
        <taxon>Mycobacteriaceae</taxon>
        <taxon>Mycolicibacterium</taxon>
    </lineage>
</organism>
<accession>I7GC43</accession>
<evidence type="ECO:0000313" key="3">
    <source>
        <dbReference type="EMBL" id="AFP40149.1"/>
    </source>
</evidence>
<gene>
    <name evidence="3" type="ordered locus">MSMEI_3690</name>
</gene>
<dbReference type="KEGG" id="msg:MSMEI_3690"/>
<evidence type="ECO:0008006" key="5">
    <source>
        <dbReference type="Google" id="ProtNLM"/>
    </source>
</evidence>
<proteinExistence type="predicted"/>
<evidence type="ECO:0000256" key="1">
    <source>
        <dbReference type="SAM" id="MobiDB-lite"/>
    </source>
</evidence>
<feature type="compositionally biased region" description="Basic residues" evidence="1">
    <location>
        <begin position="231"/>
        <end position="248"/>
    </location>
</feature>
<name>I7GC43_MYCS2</name>
<sequence length="277" mass="29915">MIVAPLARIPVTLTYAASLVAVTTVLFALGPQTQDRVVFAASTNLHNLRHGHFGTLVGSAFVTDAGPVYAWLPGLMCLLAVAELMWRSSRTLFALAVGHVGATALVAVGLVVAIDHGWVPAEVSHDIDVGVRLRRGRRARRAHRRDPTALAAGVDRMVAGRRGERRRDRDRFHRHRPRRGPAARHAAVGAPGPARRLDHHPVRPAGARVGVRSAAADQQRIARPGSPGGRCRGRSRGVRGGKRIRRPTTRSPMIAGWSARKEEKLPVSSPVISPKKP</sequence>
<evidence type="ECO:0000256" key="2">
    <source>
        <dbReference type="SAM" id="Phobius"/>
    </source>
</evidence>
<dbReference type="Proteomes" id="UP000006158">
    <property type="component" value="Chromosome"/>
</dbReference>
<feature type="transmembrane region" description="Helical" evidence="2">
    <location>
        <begin position="93"/>
        <end position="114"/>
    </location>
</feature>
<reference evidence="3 4" key="1">
    <citation type="journal article" date="2007" name="Genome Biol.">
        <title>Interrupted coding sequences in Mycobacterium smegmatis: authentic mutations or sequencing errors?</title>
        <authorList>
            <person name="Deshayes C."/>
            <person name="Perrodou E."/>
            <person name="Gallien S."/>
            <person name="Euphrasie D."/>
            <person name="Schaeffer C."/>
            <person name="Van-Dorsselaer A."/>
            <person name="Poch O."/>
            <person name="Lecompte O."/>
            <person name="Reyrat J.M."/>
        </authorList>
    </citation>
    <scope>NUCLEOTIDE SEQUENCE [LARGE SCALE GENOMIC DNA]</scope>
    <source>
        <strain evidence="4">ATCC 700084 / mc(2)155</strain>
    </source>
</reference>